<reference evidence="5" key="1">
    <citation type="submission" date="2018-06" db="EMBL/GenBank/DDBJ databases">
        <authorList>
            <person name="Zhirakovskaya E."/>
        </authorList>
    </citation>
    <scope>NUCLEOTIDE SEQUENCE</scope>
</reference>
<name>A0A3B0YQ23_9ZZZZ</name>
<evidence type="ECO:0000259" key="4">
    <source>
        <dbReference type="Pfam" id="PF04542"/>
    </source>
</evidence>
<dbReference type="InterPro" id="IPR013325">
    <property type="entry name" value="RNA_pol_sigma_r2"/>
</dbReference>
<dbReference type="Gene3D" id="1.10.1740.10">
    <property type="match status" value="1"/>
</dbReference>
<evidence type="ECO:0000256" key="1">
    <source>
        <dbReference type="ARBA" id="ARBA00023015"/>
    </source>
</evidence>
<sequence length="73" mass="8288">MSNNDSSNNDSEILTAIAGGDEKAMRLFFDRYANTVYRYVMTRCSDTTVAGDIVNVVMLDVWRQADRFQGRSK</sequence>
<accession>A0A3B0YQ23</accession>
<dbReference type="InterPro" id="IPR039425">
    <property type="entry name" value="RNA_pol_sigma-70-like"/>
</dbReference>
<dbReference type="AlphaFoldDB" id="A0A3B0YQ23"/>
<gene>
    <name evidence="5" type="ORF">MNBD_GAMMA14-458</name>
</gene>
<dbReference type="PANTHER" id="PTHR43133:SF32">
    <property type="entry name" value="BLR3042 PROTEIN"/>
    <property type="match status" value="1"/>
</dbReference>
<feature type="domain" description="RNA polymerase sigma-70 region 2" evidence="4">
    <location>
        <begin position="29"/>
        <end position="72"/>
    </location>
</feature>
<dbReference type="SUPFAM" id="SSF88946">
    <property type="entry name" value="Sigma2 domain of RNA polymerase sigma factors"/>
    <property type="match status" value="1"/>
</dbReference>
<feature type="non-terminal residue" evidence="5">
    <location>
        <position position="73"/>
    </location>
</feature>
<dbReference type="EMBL" id="UOFM01000229">
    <property type="protein sequence ID" value="VAW77617.1"/>
    <property type="molecule type" value="Genomic_DNA"/>
</dbReference>
<protein>
    <recommendedName>
        <fullName evidence="4">RNA polymerase sigma-70 region 2 domain-containing protein</fullName>
    </recommendedName>
</protein>
<evidence type="ECO:0000313" key="5">
    <source>
        <dbReference type="EMBL" id="VAW77617.1"/>
    </source>
</evidence>
<dbReference type="GO" id="GO:0006352">
    <property type="term" value="P:DNA-templated transcription initiation"/>
    <property type="evidence" value="ECO:0007669"/>
    <property type="project" value="InterPro"/>
</dbReference>
<evidence type="ECO:0000256" key="3">
    <source>
        <dbReference type="ARBA" id="ARBA00023163"/>
    </source>
</evidence>
<proteinExistence type="predicted"/>
<keyword evidence="2" id="KW-0731">Sigma factor</keyword>
<dbReference type="InterPro" id="IPR007627">
    <property type="entry name" value="RNA_pol_sigma70_r2"/>
</dbReference>
<keyword evidence="3" id="KW-0804">Transcription</keyword>
<keyword evidence="1" id="KW-0805">Transcription regulation</keyword>
<dbReference type="Pfam" id="PF04542">
    <property type="entry name" value="Sigma70_r2"/>
    <property type="match status" value="1"/>
</dbReference>
<dbReference type="GO" id="GO:0016987">
    <property type="term" value="F:sigma factor activity"/>
    <property type="evidence" value="ECO:0007669"/>
    <property type="project" value="UniProtKB-KW"/>
</dbReference>
<evidence type="ECO:0000256" key="2">
    <source>
        <dbReference type="ARBA" id="ARBA00023082"/>
    </source>
</evidence>
<organism evidence="5">
    <name type="scientific">hydrothermal vent metagenome</name>
    <dbReference type="NCBI Taxonomy" id="652676"/>
    <lineage>
        <taxon>unclassified sequences</taxon>
        <taxon>metagenomes</taxon>
        <taxon>ecological metagenomes</taxon>
    </lineage>
</organism>
<dbReference type="PANTHER" id="PTHR43133">
    <property type="entry name" value="RNA POLYMERASE ECF-TYPE SIGMA FACTO"/>
    <property type="match status" value="1"/>
</dbReference>